<dbReference type="Gene3D" id="3.90.25.10">
    <property type="entry name" value="UDP-galactose 4-epimerase, domain 1"/>
    <property type="match status" value="1"/>
</dbReference>
<dbReference type="EMBL" id="CP025958">
    <property type="protein sequence ID" value="AWM36139.1"/>
    <property type="molecule type" value="Genomic_DNA"/>
</dbReference>
<dbReference type="CDD" id="cd05254">
    <property type="entry name" value="dTDP_HR_like_SDR_e"/>
    <property type="match status" value="1"/>
</dbReference>
<evidence type="ECO:0000313" key="8">
    <source>
        <dbReference type="EMBL" id="AWM36139.1"/>
    </source>
</evidence>
<dbReference type="Gene3D" id="3.40.50.720">
    <property type="entry name" value="NAD(P)-binding Rossmann-like Domain"/>
    <property type="match status" value="1"/>
</dbReference>
<evidence type="ECO:0000256" key="3">
    <source>
        <dbReference type="ARBA" id="ARBA00012929"/>
    </source>
</evidence>
<dbReference type="InterPro" id="IPR036291">
    <property type="entry name" value="NAD(P)-bd_dom_sf"/>
</dbReference>
<feature type="domain" description="RmlD-like substrate binding" evidence="7">
    <location>
        <begin position="1"/>
        <end position="284"/>
    </location>
</feature>
<evidence type="ECO:0000256" key="1">
    <source>
        <dbReference type="ARBA" id="ARBA00004781"/>
    </source>
</evidence>
<dbReference type="KEGG" id="gog:C1280_03375"/>
<dbReference type="RefSeq" id="WP_010052797.1">
    <property type="nucleotide sequence ID" value="NZ_CP025958.1"/>
</dbReference>
<evidence type="ECO:0000256" key="6">
    <source>
        <dbReference type="RuleBase" id="RU364082"/>
    </source>
</evidence>
<evidence type="ECO:0000256" key="2">
    <source>
        <dbReference type="ARBA" id="ARBA00010944"/>
    </source>
</evidence>
<dbReference type="Pfam" id="PF04321">
    <property type="entry name" value="RmlD_sub_bind"/>
    <property type="match status" value="1"/>
</dbReference>
<dbReference type="UniPathway" id="UPA00124"/>
<dbReference type="NCBIfam" id="TIGR01214">
    <property type="entry name" value="rmlD"/>
    <property type="match status" value="1"/>
</dbReference>
<dbReference type="PANTHER" id="PTHR10491">
    <property type="entry name" value="DTDP-4-DEHYDRORHAMNOSE REDUCTASE"/>
    <property type="match status" value="1"/>
</dbReference>
<sequence length="288" mass="30246">MKIAVLGAAGQLGRDLCPRLAVFGEVVPLSRAELDLERPEGIRAAVESVRPDVFVNCAAYNLVDKAESAPEAARAVNDAGVEALAAACAGIWAKLVHFSTDYVFGADAVRSAPYTETDEPGPVSAYGESKLRGEHAALAASANNLVIRTCGLYGVWGSGGKGGNFVETMLRVAGQGKPLRVVADQRCTPSYTADVADATVALLGRGAGGLFHVVNGGDCTWHEFAAEIFRQSGLVPDLTPITSAEFGAAARRPPYSVLSTAKLVAHDVPAPRPWTEALAAYLRERRSK</sequence>
<dbReference type="InterPro" id="IPR005913">
    <property type="entry name" value="dTDP_dehydrorham_reduct"/>
</dbReference>
<evidence type="ECO:0000256" key="4">
    <source>
        <dbReference type="ARBA" id="ARBA00017099"/>
    </source>
</evidence>
<comment type="catalytic activity">
    <reaction evidence="5">
        <text>dTDP-beta-L-rhamnose + NADP(+) = dTDP-4-dehydro-beta-L-rhamnose + NADPH + H(+)</text>
        <dbReference type="Rhea" id="RHEA:21796"/>
        <dbReference type="ChEBI" id="CHEBI:15378"/>
        <dbReference type="ChEBI" id="CHEBI:57510"/>
        <dbReference type="ChEBI" id="CHEBI:57783"/>
        <dbReference type="ChEBI" id="CHEBI:58349"/>
        <dbReference type="ChEBI" id="CHEBI:62830"/>
        <dbReference type="EC" id="1.1.1.133"/>
    </reaction>
</comment>
<dbReference type="GO" id="GO:0008831">
    <property type="term" value="F:dTDP-4-dehydrorhamnose reductase activity"/>
    <property type="evidence" value="ECO:0007669"/>
    <property type="project" value="UniProtKB-EC"/>
</dbReference>
<protein>
    <recommendedName>
        <fullName evidence="4 6">dTDP-4-dehydrorhamnose reductase</fullName>
        <ecNumber evidence="3 6">1.1.1.133</ecNumber>
    </recommendedName>
</protein>
<dbReference type="Proteomes" id="UP000245802">
    <property type="component" value="Chromosome"/>
</dbReference>
<gene>
    <name evidence="8" type="primary">rfbD</name>
    <name evidence="8" type="ORF">C1280_03375</name>
</gene>
<organism evidence="8 9">
    <name type="scientific">Gemmata obscuriglobus</name>
    <dbReference type="NCBI Taxonomy" id="114"/>
    <lineage>
        <taxon>Bacteria</taxon>
        <taxon>Pseudomonadati</taxon>
        <taxon>Planctomycetota</taxon>
        <taxon>Planctomycetia</taxon>
        <taxon>Gemmatales</taxon>
        <taxon>Gemmataceae</taxon>
        <taxon>Gemmata</taxon>
    </lineage>
</organism>
<evidence type="ECO:0000313" key="9">
    <source>
        <dbReference type="Proteomes" id="UP000245802"/>
    </source>
</evidence>
<proteinExistence type="inferred from homology"/>
<keyword evidence="9" id="KW-1185">Reference proteome</keyword>
<evidence type="ECO:0000259" key="7">
    <source>
        <dbReference type="Pfam" id="PF04321"/>
    </source>
</evidence>
<dbReference type="OrthoDB" id="9803892at2"/>
<name>A0A2Z3GPD3_9BACT</name>
<dbReference type="GO" id="GO:0019305">
    <property type="term" value="P:dTDP-rhamnose biosynthetic process"/>
    <property type="evidence" value="ECO:0007669"/>
    <property type="project" value="UniProtKB-UniPathway"/>
</dbReference>
<evidence type="ECO:0000256" key="5">
    <source>
        <dbReference type="ARBA" id="ARBA00048200"/>
    </source>
</evidence>
<comment type="function">
    <text evidence="6">Catalyzes the reduction of dTDP-6-deoxy-L-lyxo-4-hexulose to yield dTDP-L-rhamnose.</text>
</comment>
<comment type="pathway">
    <text evidence="1 6">Carbohydrate biosynthesis; dTDP-L-rhamnose biosynthesis.</text>
</comment>
<dbReference type="EC" id="1.1.1.133" evidence="3 6"/>
<dbReference type="InterPro" id="IPR029903">
    <property type="entry name" value="RmlD-like-bd"/>
</dbReference>
<reference evidence="8 9" key="1">
    <citation type="submission" date="2018-01" db="EMBL/GenBank/DDBJ databases">
        <title>G. obscuriglobus.</title>
        <authorList>
            <person name="Franke J."/>
            <person name="Blomberg W."/>
            <person name="Selmecki A."/>
        </authorList>
    </citation>
    <scope>NUCLEOTIDE SEQUENCE [LARGE SCALE GENOMIC DNA]</scope>
    <source>
        <strain evidence="8 9">DSM 5831</strain>
    </source>
</reference>
<dbReference type="AlphaFoldDB" id="A0A2Z3GPD3"/>
<keyword evidence="6" id="KW-0560">Oxidoreductase</keyword>
<comment type="similarity">
    <text evidence="2 6">Belongs to the dTDP-4-dehydrorhamnose reductase family.</text>
</comment>
<dbReference type="PANTHER" id="PTHR10491:SF4">
    <property type="entry name" value="METHIONINE ADENOSYLTRANSFERASE 2 SUBUNIT BETA"/>
    <property type="match status" value="1"/>
</dbReference>
<dbReference type="SUPFAM" id="SSF51735">
    <property type="entry name" value="NAD(P)-binding Rossmann-fold domains"/>
    <property type="match status" value="1"/>
</dbReference>
<keyword evidence="6" id="KW-0521">NADP</keyword>
<accession>A0A2Z3GPD3</accession>